<comment type="caution">
    <text evidence="2">The sequence shown here is derived from an EMBL/GenBank/DDBJ whole genome shotgun (WGS) entry which is preliminary data.</text>
</comment>
<dbReference type="InterPro" id="IPR045886">
    <property type="entry name" value="ThiF/MoeB/HesA"/>
</dbReference>
<dbReference type="Gene3D" id="3.40.50.720">
    <property type="entry name" value="NAD(P)-binding Rossmann-like Domain"/>
    <property type="match status" value="1"/>
</dbReference>
<sequence length="193" mass="21666">MSENFKYLNNQGDGGLKELLKIVEQPKEQWILWNTNLLIPIFSRQDLHTLKLEMDGEELTEQETALYDRQIRVWGADAQRRLSKSHILVCGMKGTVAEFCKNIVLAGVGSVTLVDDRVVTNESLSSNFLILPHENHYNGKTLAEVCCDSLKEFNPMVHVAVETGDISTFGVEFFEKFDAVIISCCSLGKKVLG</sequence>
<dbReference type="GO" id="GO:0005737">
    <property type="term" value="C:cytoplasm"/>
    <property type="evidence" value="ECO:0007669"/>
    <property type="project" value="TreeGrafter"/>
</dbReference>
<dbReference type="InterPro" id="IPR000594">
    <property type="entry name" value="ThiF_NAD_FAD-bd"/>
</dbReference>
<protein>
    <submittedName>
        <fullName evidence="2">SUMO-activating enzyme subunit 1B-1-like isoform X2</fullName>
    </submittedName>
</protein>
<proteinExistence type="predicted"/>
<dbReference type="InterPro" id="IPR035985">
    <property type="entry name" value="Ubiquitin-activating_enz"/>
</dbReference>
<reference evidence="3" key="1">
    <citation type="journal article" date="2019" name="Plant Biotechnol. J.">
        <title>Genome sequencing of the Australian wild diploid species Gossypium australe highlights disease resistance and delayed gland morphogenesis.</title>
        <authorList>
            <person name="Cai Y."/>
            <person name="Cai X."/>
            <person name="Wang Q."/>
            <person name="Wang P."/>
            <person name="Zhang Y."/>
            <person name="Cai C."/>
            <person name="Xu Y."/>
            <person name="Wang K."/>
            <person name="Zhou Z."/>
            <person name="Wang C."/>
            <person name="Geng S."/>
            <person name="Li B."/>
            <person name="Dong Q."/>
            <person name="Hou Y."/>
            <person name="Wang H."/>
            <person name="Ai P."/>
            <person name="Liu Z."/>
            <person name="Yi F."/>
            <person name="Sun M."/>
            <person name="An G."/>
            <person name="Cheng J."/>
            <person name="Zhang Y."/>
            <person name="Shi Q."/>
            <person name="Xie Y."/>
            <person name="Shi X."/>
            <person name="Chang Y."/>
            <person name="Huang F."/>
            <person name="Chen Y."/>
            <person name="Hong S."/>
            <person name="Mi L."/>
            <person name="Sun Q."/>
            <person name="Zhang L."/>
            <person name="Zhou B."/>
            <person name="Peng R."/>
            <person name="Zhang X."/>
            <person name="Liu F."/>
        </authorList>
    </citation>
    <scope>NUCLEOTIDE SEQUENCE [LARGE SCALE GENOMIC DNA]</scope>
    <source>
        <strain evidence="3">cv. PA1801</strain>
    </source>
</reference>
<dbReference type="PANTHER" id="PTHR10953">
    <property type="entry name" value="UBIQUITIN-ACTIVATING ENZYME E1"/>
    <property type="match status" value="1"/>
</dbReference>
<gene>
    <name evidence="2" type="ORF">EPI10_003577</name>
</gene>
<dbReference type="GO" id="GO:0031510">
    <property type="term" value="C:SUMO activating enzyme complex"/>
    <property type="evidence" value="ECO:0007669"/>
    <property type="project" value="TreeGrafter"/>
</dbReference>
<evidence type="ECO:0000259" key="1">
    <source>
        <dbReference type="Pfam" id="PF00899"/>
    </source>
</evidence>
<dbReference type="GO" id="GO:0019948">
    <property type="term" value="F:SUMO activating enzyme activity"/>
    <property type="evidence" value="ECO:0007669"/>
    <property type="project" value="TreeGrafter"/>
</dbReference>
<dbReference type="AlphaFoldDB" id="A0A5B6UFH7"/>
<evidence type="ECO:0000313" key="2">
    <source>
        <dbReference type="EMBL" id="KAA3456821.1"/>
    </source>
</evidence>
<name>A0A5B6UFH7_9ROSI</name>
<keyword evidence="3" id="KW-1185">Reference proteome</keyword>
<organism evidence="2 3">
    <name type="scientific">Gossypium australe</name>
    <dbReference type="NCBI Taxonomy" id="47621"/>
    <lineage>
        <taxon>Eukaryota</taxon>
        <taxon>Viridiplantae</taxon>
        <taxon>Streptophyta</taxon>
        <taxon>Embryophyta</taxon>
        <taxon>Tracheophyta</taxon>
        <taxon>Spermatophyta</taxon>
        <taxon>Magnoliopsida</taxon>
        <taxon>eudicotyledons</taxon>
        <taxon>Gunneridae</taxon>
        <taxon>Pentapetalae</taxon>
        <taxon>rosids</taxon>
        <taxon>malvids</taxon>
        <taxon>Malvales</taxon>
        <taxon>Malvaceae</taxon>
        <taxon>Malvoideae</taxon>
        <taxon>Gossypium</taxon>
    </lineage>
</organism>
<dbReference type="EMBL" id="SMMG02000011">
    <property type="protein sequence ID" value="KAA3456821.1"/>
    <property type="molecule type" value="Genomic_DNA"/>
</dbReference>
<dbReference type="Proteomes" id="UP000325315">
    <property type="component" value="Unassembled WGS sequence"/>
</dbReference>
<dbReference type="Pfam" id="PF00899">
    <property type="entry name" value="ThiF"/>
    <property type="match status" value="1"/>
</dbReference>
<accession>A0A5B6UFH7</accession>
<evidence type="ECO:0000313" key="3">
    <source>
        <dbReference type="Proteomes" id="UP000325315"/>
    </source>
</evidence>
<dbReference type="SUPFAM" id="SSF69572">
    <property type="entry name" value="Activating enzymes of the ubiquitin-like proteins"/>
    <property type="match status" value="1"/>
</dbReference>
<dbReference type="PANTHER" id="PTHR10953:SF162">
    <property type="entry name" value="SUMO-ACTIVATING ENZYME SUBUNIT 1"/>
    <property type="match status" value="1"/>
</dbReference>
<feature type="domain" description="THIF-type NAD/FAD binding fold" evidence="1">
    <location>
        <begin position="67"/>
        <end position="187"/>
    </location>
</feature>
<dbReference type="GO" id="GO:0016925">
    <property type="term" value="P:protein sumoylation"/>
    <property type="evidence" value="ECO:0007669"/>
    <property type="project" value="TreeGrafter"/>
</dbReference>
<dbReference type="OrthoDB" id="1708823at2759"/>